<keyword evidence="6" id="KW-0969">Cilium</keyword>
<keyword evidence="8" id="KW-0966">Cell projection</keyword>
<keyword evidence="3" id="KW-0963">Cytoplasm</keyword>
<dbReference type="InterPro" id="IPR009290">
    <property type="entry name" value="Radial_spoke_3"/>
</dbReference>
<comment type="similarity">
    <text evidence="2">Belongs to the flagellar radial spoke RSP3 family.</text>
</comment>
<dbReference type="VEuPathDB" id="GiardiaDB:SS50377_21843"/>
<dbReference type="GO" id="GO:0005929">
    <property type="term" value="C:cilium"/>
    <property type="evidence" value="ECO:0007669"/>
    <property type="project" value="TreeGrafter"/>
</dbReference>
<dbReference type="Proteomes" id="UP000018208">
    <property type="component" value="Unassembled WGS sequence"/>
</dbReference>
<reference evidence="10 11" key="1">
    <citation type="journal article" date="2014" name="PLoS Genet.">
        <title>The Genome of Spironucleus salmonicida Highlights a Fish Pathogen Adapted to Fluctuating Environments.</title>
        <authorList>
            <person name="Xu F."/>
            <person name="Jerlstrom-Hultqvist J."/>
            <person name="Einarsson E."/>
            <person name="Astvaldsson A."/>
            <person name="Svard S.G."/>
            <person name="Andersson J.O."/>
        </authorList>
    </citation>
    <scope>NUCLEOTIDE SEQUENCE</scope>
    <source>
        <strain evidence="11">ATCC 50377</strain>
    </source>
</reference>
<sequence length="285" mass="32647">MQAHHQQNQVYRDPRVFRDSTWKAQSALPEATQQRLRTLQQDAKTSVNTLLNNIPKMPQEPTVQVQTAQFLEAFPDRIEERTSNTQTDPMQECQQPAPFRAPPQGVDKQTEILVGELFNFDLEVQPMLDVLIGAVLQQSLIEFADSEEIKAIRRAKVTLKQKKQAELQEIRRIEEAEKRKREEIQKRIGEDKKRVMQEEELARKCAAQVFARKFAMDLEKDVLVGLEAKGAFQSQLETAVTGKFVPEIILKGMEKAKQREGIHGILREILRLAVEKGVRLENGGQ</sequence>
<evidence type="ECO:0000256" key="8">
    <source>
        <dbReference type="ARBA" id="ARBA00023273"/>
    </source>
</evidence>
<dbReference type="AlphaFoldDB" id="V6LIL6"/>
<reference evidence="11" key="2">
    <citation type="submission" date="2020-12" db="EMBL/GenBank/DDBJ databases">
        <title>New Spironucleus salmonicida genome in near-complete chromosomes.</title>
        <authorList>
            <person name="Xu F."/>
            <person name="Kurt Z."/>
            <person name="Jimenez-Gonzalez A."/>
            <person name="Astvaldsson A."/>
            <person name="Andersson J.O."/>
            <person name="Svard S.G."/>
        </authorList>
    </citation>
    <scope>NUCLEOTIDE SEQUENCE</scope>
    <source>
        <strain evidence="11">ATCC 50377</strain>
    </source>
</reference>
<dbReference type="Pfam" id="PF06098">
    <property type="entry name" value="Radial_spoke_3"/>
    <property type="match status" value="1"/>
</dbReference>
<organism evidence="10">
    <name type="scientific">Spironucleus salmonicida</name>
    <dbReference type="NCBI Taxonomy" id="348837"/>
    <lineage>
        <taxon>Eukaryota</taxon>
        <taxon>Metamonada</taxon>
        <taxon>Diplomonadida</taxon>
        <taxon>Hexamitidae</taxon>
        <taxon>Hexamitinae</taxon>
        <taxon>Spironucleus</taxon>
    </lineage>
</organism>
<keyword evidence="7" id="KW-0206">Cytoskeleton</keyword>
<evidence type="ECO:0000256" key="2">
    <source>
        <dbReference type="ARBA" id="ARBA00006737"/>
    </source>
</evidence>
<evidence type="ECO:0000313" key="11">
    <source>
        <dbReference type="EMBL" id="KAH0576280.1"/>
    </source>
</evidence>
<feature type="coiled-coil region" evidence="9">
    <location>
        <begin position="156"/>
        <end position="187"/>
    </location>
</feature>
<evidence type="ECO:0000256" key="3">
    <source>
        <dbReference type="ARBA" id="ARBA00022490"/>
    </source>
</evidence>
<evidence type="ECO:0000313" key="10">
    <source>
        <dbReference type="EMBL" id="EST44387.1"/>
    </source>
</evidence>
<accession>V6LIL6</accession>
<keyword evidence="5" id="KW-0282">Flagellum</keyword>
<dbReference type="EMBL" id="KI546116">
    <property type="protein sequence ID" value="EST44387.1"/>
    <property type="molecule type" value="Genomic_DNA"/>
</dbReference>
<dbReference type="PANTHER" id="PTHR21648:SF0">
    <property type="entry name" value="RADIAL SPOKE HEAD PROTEIN 3 HOMOLOG"/>
    <property type="match status" value="1"/>
</dbReference>
<keyword evidence="12" id="KW-1185">Reference proteome</keyword>
<comment type="subcellular location">
    <subcellularLocation>
        <location evidence="1">Cytoplasm</location>
        <location evidence="1">Cytoskeleton</location>
        <location evidence="1">Flagellum axoneme</location>
    </subcellularLocation>
</comment>
<evidence type="ECO:0000256" key="4">
    <source>
        <dbReference type="ARBA" id="ARBA00022553"/>
    </source>
</evidence>
<evidence type="ECO:0000256" key="1">
    <source>
        <dbReference type="ARBA" id="ARBA00004611"/>
    </source>
</evidence>
<evidence type="ECO:0000256" key="5">
    <source>
        <dbReference type="ARBA" id="ARBA00022846"/>
    </source>
</evidence>
<evidence type="ECO:0000313" key="12">
    <source>
        <dbReference type="Proteomes" id="UP000018208"/>
    </source>
</evidence>
<evidence type="ECO:0000256" key="7">
    <source>
        <dbReference type="ARBA" id="ARBA00023212"/>
    </source>
</evidence>
<evidence type="ECO:0000256" key="9">
    <source>
        <dbReference type="SAM" id="Coils"/>
    </source>
</evidence>
<keyword evidence="4" id="KW-0597">Phosphoprotein</keyword>
<dbReference type="EMBL" id="AUWU02000002">
    <property type="protein sequence ID" value="KAH0576280.1"/>
    <property type="molecule type" value="Genomic_DNA"/>
</dbReference>
<dbReference type="PANTHER" id="PTHR21648">
    <property type="entry name" value="FLAGELLAR RADIAL SPOKE PROTEIN 3"/>
    <property type="match status" value="1"/>
</dbReference>
<evidence type="ECO:0000256" key="6">
    <source>
        <dbReference type="ARBA" id="ARBA00023069"/>
    </source>
</evidence>
<proteinExistence type="inferred from homology"/>
<dbReference type="OrthoDB" id="313308at2759"/>
<gene>
    <name evidence="10" type="ORF">SS50377_15690</name>
    <name evidence="11" type="ORF">SS50377_21843</name>
</gene>
<name>V6LIL6_9EUKA</name>
<protein>
    <submittedName>
        <fullName evidence="10">Radial-spoke protein</fullName>
    </submittedName>
</protein>
<keyword evidence="9" id="KW-0175">Coiled coil</keyword>